<feature type="domain" description="Glycosyltransferase subfamily 4-like N-terminal" evidence="2">
    <location>
        <begin position="28"/>
        <end position="194"/>
    </location>
</feature>
<comment type="caution">
    <text evidence="3">The sequence shown here is derived from an EMBL/GenBank/DDBJ whole genome shotgun (WGS) entry which is preliminary data.</text>
</comment>
<organism evidence="3 4">
    <name type="scientific">Candidatus Cryosericum odellii</name>
    <dbReference type="NCBI Taxonomy" id="2290917"/>
    <lineage>
        <taxon>Bacteria</taxon>
        <taxon>Pseudomonadati</taxon>
        <taxon>Caldisericota/Cryosericota group</taxon>
        <taxon>Candidatus Cryosericota</taxon>
        <taxon>Candidatus Cryosericia</taxon>
        <taxon>Candidatus Cryosericales</taxon>
        <taxon>Candidatus Cryosericaceae</taxon>
        <taxon>Candidatus Cryosericum</taxon>
    </lineage>
</organism>
<dbReference type="EMBL" id="QXIU01000212">
    <property type="protein sequence ID" value="RIE07901.1"/>
    <property type="molecule type" value="Genomic_DNA"/>
</dbReference>
<dbReference type="Proteomes" id="UP000266489">
    <property type="component" value="Unassembled WGS sequence"/>
</dbReference>
<accession>A0A398D9A8</accession>
<dbReference type="PANTHER" id="PTHR45947">
    <property type="entry name" value="SULFOQUINOVOSYL TRANSFERASE SQD2"/>
    <property type="match status" value="1"/>
</dbReference>
<dbReference type="SUPFAM" id="SSF53756">
    <property type="entry name" value="UDP-Glycosyltransferase/glycogen phosphorylase"/>
    <property type="match status" value="1"/>
</dbReference>
<evidence type="ECO:0000259" key="1">
    <source>
        <dbReference type="Pfam" id="PF00534"/>
    </source>
</evidence>
<dbReference type="OrthoDB" id="9777346at2"/>
<keyword evidence="3" id="KW-0808">Transferase</keyword>
<gene>
    <name evidence="3" type="ORF">SMC5_08710</name>
</gene>
<dbReference type="AlphaFoldDB" id="A0A398D9A8"/>
<feature type="domain" description="Glycosyl transferase family 1" evidence="1">
    <location>
        <begin position="201"/>
        <end position="363"/>
    </location>
</feature>
<dbReference type="InterPro" id="IPR028098">
    <property type="entry name" value="Glyco_trans_4-like_N"/>
</dbReference>
<dbReference type="RefSeq" id="WP_119120398.1">
    <property type="nucleotide sequence ID" value="NZ_QXIU01000212.1"/>
</dbReference>
<evidence type="ECO:0000313" key="3">
    <source>
        <dbReference type="EMBL" id="RIE07901.1"/>
    </source>
</evidence>
<proteinExistence type="predicted"/>
<protein>
    <submittedName>
        <fullName evidence="3">Glycosyltransferase</fullName>
    </submittedName>
</protein>
<sequence length="391" mass="42944">MNRREFAPSGSRANQLSITMVTANWMYSGLERVVTCLLKELPVAYPCTVSLTIAGRTMPDGRHSAQHFPLPETIPIVHIERARLHNIIIPLARCLKTASPDVIFCNVEPEALVFYWLAAVLAGKRRALVAVHHEPVREGRRTVKGRIAASLTRMVVRNIPLHVAVSHGVAAAVARSLNVPESHIRTIYNPFDPSEVQEATEKQEPSELVGNHPVVLTVARLMPPKDFETLIRAFDYVTRRLPAFLCIVGEGPGKSGIEALVHDLDLEGRVLLSGFSTEPYAYMKHSQVFVLSSFSEGFSMVLLEAMACGLPVVATDCDWGPREIVTNGVDGLLVPPQEPELMGRAILALLEDRDMAIRLAKAGTVRAHGFAVDDAVKAYHDAAMECVRSKK</sequence>
<dbReference type="CDD" id="cd03811">
    <property type="entry name" value="GT4_GT28_WabH-like"/>
    <property type="match status" value="1"/>
</dbReference>
<evidence type="ECO:0000313" key="4">
    <source>
        <dbReference type="Proteomes" id="UP000266489"/>
    </source>
</evidence>
<reference evidence="3 4" key="1">
    <citation type="submission" date="2018-09" db="EMBL/GenBank/DDBJ databases">
        <title>Discovery and Ecogenomic Context for Candidatus Cryosericales, a Global Caldiserica Order Active in Thawing Permafrost.</title>
        <authorList>
            <person name="Martinez M.A."/>
            <person name="Woodcroft B.J."/>
            <person name="Ignacio Espinoza J.C."/>
            <person name="Zayed A."/>
            <person name="Singleton C.M."/>
            <person name="Boyd J."/>
            <person name="Li Y.-F."/>
            <person name="Purvine S."/>
            <person name="Maughan H."/>
            <person name="Hodgkins S.B."/>
            <person name="Anderson D."/>
            <person name="Sederholm M."/>
            <person name="Temperton B."/>
            <person name="Saleska S.R."/>
            <person name="Tyson G.W."/>
            <person name="Rich V.I."/>
        </authorList>
    </citation>
    <scope>NUCLEOTIDE SEQUENCE [LARGE SCALE GENOMIC DNA]</scope>
    <source>
        <strain evidence="3 4">SMC5</strain>
    </source>
</reference>
<dbReference type="PANTHER" id="PTHR45947:SF3">
    <property type="entry name" value="SULFOQUINOVOSYL TRANSFERASE SQD2"/>
    <property type="match status" value="1"/>
</dbReference>
<dbReference type="GO" id="GO:0016757">
    <property type="term" value="F:glycosyltransferase activity"/>
    <property type="evidence" value="ECO:0007669"/>
    <property type="project" value="InterPro"/>
</dbReference>
<dbReference type="InterPro" id="IPR001296">
    <property type="entry name" value="Glyco_trans_1"/>
</dbReference>
<dbReference type="Pfam" id="PF00534">
    <property type="entry name" value="Glycos_transf_1"/>
    <property type="match status" value="1"/>
</dbReference>
<name>A0A398D9A8_9BACT</name>
<dbReference type="Gene3D" id="3.40.50.2000">
    <property type="entry name" value="Glycogen Phosphorylase B"/>
    <property type="match status" value="2"/>
</dbReference>
<dbReference type="InterPro" id="IPR050194">
    <property type="entry name" value="Glycosyltransferase_grp1"/>
</dbReference>
<evidence type="ECO:0000259" key="2">
    <source>
        <dbReference type="Pfam" id="PF13439"/>
    </source>
</evidence>
<dbReference type="Pfam" id="PF13439">
    <property type="entry name" value="Glyco_transf_4"/>
    <property type="match status" value="1"/>
</dbReference>